<dbReference type="InterPro" id="IPR026268">
    <property type="entry name" value="RseC"/>
</dbReference>
<accession>A0ABS4KIN5</accession>
<dbReference type="PANTHER" id="PTHR35867:SF1">
    <property type="entry name" value="PROTEIN RSEC"/>
    <property type="match status" value="1"/>
</dbReference>
<dbReference type="PIRSF" id="PIRSF004923">
    <property type="entry name" value="RseC"/>
    <property type="match status" value="1"/>
</dbReference>
<keyword evidence="1" id="KW-1133">Transmembrane helix</keyword>
<gene>
    <name evidence="2" type="ORF">J2Z35_001434</name>
</gene>
<keyword evidence="1" id="KW-0812">Transmembrane</keyword>
<organism evidence="2 3">
    <name type="scientific">Acetoanaerobium pronyense</name>
    <dbReference type="NCBI Taxonomy" id="1482736"/>
    <lineage>
        <taxon>Bacteria</taxon>
        <taxon>Bacillati</taxon>
        <taxon>Bacillota</taxon>
        <taxon>Clostridia</taxon>
        <taxon>Peptostreptococcales</taxon>
        <taxon>Filifactoraceae</taxon>
        <taxon>Acetoanaerobium</taxon>
    </lineage>
</organism>
<reference evidence="2 3" key="1">
    <citation type="submission" date="2021-03" db="EMBL/GenBank/DDBJ databases">
        <title>Genomic Encyclopedia of Type Strains, Phase IV (KMG-IV): sequencing the most valuable type-strain genomes for metagenomic binning, comparative biology and taxonomic classification.</title>
        <authorList>
            <person name="Goeker M."/>
        </authorList>
    </citation>
    <scope>NUCLEOTIDE SEQUENCE [LARGE SCALE GENOMIC DNA]</scope>
    <source>
        <strain evidence="2 3">DSM 27512</strain>
    </source>
</reference>
<sequence>MREVGLVVDTQDISANVKIDRKTACGNCKGCGLGSSDDKSITIQALNQAGAKKGDYVEVDMEAPNVVKAAFIIYTIPLLSLIAGIFLSNPLFGLLGFESEIGSLAVGILFMVLALMLIKLNEPKIKKSNQYNPVIVSISGKNFL</sequence>
<keyword evidence="3" id="KW-1185">Reference proteome</keyword>
<evidence type="ECO:0000256" key="1">
    <source>
        <dbReference type="SAM" id="Phobius"/>
    </source>
</evidence>
<feature type="transmembrane region" description="Helical" evidence="1">
    <location>
        <begin position="71"/>
        <end position="95"/>
    </location>
</feature>
<feature type="transmembrane region" description="Helical" evidence="1">
    <location>
        <begin position="101"/>
        <end position="118"/>
    </location>
</feature>
<dbReference type="Proteomes" id="UP001314903">
    <property type="component" value="Unassembled WGS sequence"/>
</dbReference>
<comment type="caution">
    <text evidence="2">The sequence shown here is derived from an EMBL/GenBank/DDBJ whole genome shotgun (WGS) entry which is preliminary data.</text>
</comment>
<protein>
    <submittedName>
        <fullName evidence="2">Sigma-E factor negative regulatory protein RseC</fullName>
    </submittedName>
</protein>
<evidence type="ECO:0000313" key="3">
    <source>
        <dbReference type="Proteomes" id="UP001314903"/>
    </source>
</evidence>
<dbReference type="Pfam" id="PF04246">
    <property type="entry name" value="RseC_MucC"/>
    <property type="match status" value="1"/>
</dbReference>
<dbReference type="RefSeq" id="WP_209660697.1">
    <property type="nucleotide sequence ID" value="NZ_JAGGLI010000013.1"/>
</dbReference>
<dbReference type="InterPro" id="IPR007359">
    <property type="entry name" value="SigmaE_reg_RseC_MucC"/>
</dbReference>
<keyword evidence="1" id="KW-0472">Membrane</keyword>
<dbReference type="PANTHER" id="PTHR35867">
    <property type="entry name" value="PROTEIN RSEC"/>
    <property type="match status" value="1"/>
</dbReference>
<dbReference type="EMBL" id="JAGGLI010000013">
    <property type="protein sequence ID" value="MBP2027637.1"/>
    <property type="molecule type" value="Genomic_DNA"/>
</dbReference>
<evidence type="ECO:0000313" key="2">
    <source>
        <dbReference type="EMBL" id="MBP2027637.1"/>
    </source>
</evidence>
<proteinExistence type="predicted"/>
<name>A0ABS4KIN5_9FIRM</name>